<keyword evidence="1" id="KW-0175">Coiled coil</keyword>
<feature type="compositionally biased region" description="Polar residues" evidence="2">
    <location>
        <begin position="159"/>
        <end position="168"/>
    </location>
</feature>
<dbReference type="SUPFAM" id="SSF49265">
    <property type="entry name" value="Fibronectin type III"/>
    <property type="match status" value="1"/>
</dbReference>
<dbReference type="AlphaFoldDB" id="A0A1E3NEN3"/>
<feature type="compositionally biased region" description="Polar residues" evidence="2">
    <location>
        <begin position="7"/>
        <end position="16"/>
    </location>
</feature>
<gene>
    <name evidence="4" type="ORF">PICMEDRAFT_74325</name>
</gene>
<feature type="compositionally biased region" description="Low complexity" evidence="2">
    <location>
        <begin position="960"/>
        <end position="972"/>
    </location>
</feature>
<dbReference type="CDD" id="cd00063">
    <property type="entry name" value="FN3"/>
    <property type="match status" value="1"/>
</dbReference>
<reference evidence="4 5" key="1">
    <citation type="journal article" date="2016" name="Proc. Natl. Acad. Sci. U.S.A.">
        <title>Comparative genomics of biotechnologically important yeasts.</title>
        <authorList>
            <person name="Riley R."/>
            <person name="Haridas S."/>
            <person name="Wolfe K.H."/>
            <person name="Lopes M.R."/>
            <person name="Hittinger C.T."/>
            <person name="Goeker M."/>
            <person name="Salamov A.A."/>
            <person name="Wisecaver J.H."/>
            <person name="Long T.M."/>
            <person name="Calvey C.H."/>
            <person name="Aerts A.L."/>
            <person name="Barry K.W."/>
            <person name="Choi C."/>
            <person name="Clum A."/>
            <person name="Coughlan A.Y."/>
            <person name="Deshpande S."/>
            <person name="Douglass A.P."/>
            <person name="Hanson S.J."/>
            <person name="Klenk H.-P."/>
            <person name="LaButti K.M."/>
            <person name="Lapidus A."/>
            <person name="Lindquist E.A."/>
            <person name="Lipzen A.M."/>
            <person name="Meier-Kolthoff J.P."/>
            <person name="Ohm R.A."/>
            <person name="Otillar R.P."/>
            <person name="Pangilinan J.L."/>
            <person name="Peng Y."/>
            <person name="Rokas A."/>
            <person name="Rosa C.A."/>
            <person name="Scheuner C."/>
            <person name="Sibirny A.A."/>
            <person name="Slot J.C."/>
            <person name="Stielow J.B."/>
            <person name="Sun H."/>
            <person name="Kurtzman C.P."/>
            <person name="Blackwell M."/>
            <person name="Grigoriev I.V."/>
            <person name="Jeffries T.W."/>
        </authorList>
    </citation>
    <scope>NUCLEOTIDE SEQUENCE [LARGE SCALE GENOMIC DNA]</scope>
    <source>
        <strain evidence="4 5">NRRL Y-2026</strain>
    </source>
</reference>
<dbReference type="EMBL" id="KV454006">
    <property type="protein sequence ID" value="ODQ44605.1"/>
    <property type="molecule type" value="Genomic_DNA"/>
</dbReference>
<feature type="compositionally biased region" description="Polar residues" evidence="2">
    <location>
        <begin position="973"/>
        <end position="983"/>
    </location>
</feature>
<feature type="coiled-coil region" evidence="1">
    <location>
        <begin position="212"/>
        <end position="366"/>
    </location>
</feature>
<dbReference type="STRING" id="763406.A0A1E3NEN3"/>
<feature type="region of interest" description="Disordered" evidence="2">
    <location>
        <begin position="891"/>
        <end position="918"/>
    </location>
</feature>
<feature type="region of interest" description="Disordered" evidence="2">
    <location>
        <begin position="1"/>
        <end position="53"/>
    </location>
</feature>
<dbReference type="GeneID" id="30181424"/>
<feature type="compositionally biased region" description="Low complexity" evidence="2">
    <location>
        <begin position="1029"/>
        <end position="1038"/>
    </location>
</feature>
<feature type="region of interest" description="Disordered" evidence="2">
    <location>
        <begin position="958"/>
        <end position="984"/>
    </location>
</feature>
<dbReference type="InterPro" id="IPR036116">
    <property type="entry name" value="FN3_sf"/>
</dbReference>
<accession>A0A1E3NEN3</accession>
<feature type="region of interest" description="Disordered" evidence="2">
    <location>
        <begin position="1027"/>
        <end position="1064"/>
    </location>
</feature>
<dbReference type="Pfam" id="PF00041">
    <property type="entry name" value="fn3"/>
    <property type="match status" value="1"/>
</dbReference>
<evidence type="ECO:0000256" key="1">
    <source>
        <dbReference type="SAM" id="Coils"/>
    </source>
</evidence>
<dbReference type="OrthoDB" id="5572782at2759"/>
<feature type="compositionally biased region" description="Basic and acidic residues" evidence="2">
    <location>
        <begin position="28"/>
        <end position="51"/>
    </location>
</feature>
<organism evidence="4 5">
    <name type="scientific">Pichia membranifaciens NRRL Y-2026</name>
    <dbReference type="NCBI Taxonomy" id="763406"/>
    <lineage>
        <taxon>Eukaryota</taxon>
        <taxon>Fungi</taxon>
        <taxon>Dikarya</taxon>
        <taxon>Ascomycota</taxon>
        <taxon>Saccharomycotina</taxon>
        <taxon>Pichiomycetes</taxon>
        <taxon>Pichiales</taxon>
        <taxon>Pichiaceae</taxon>
        <taxon>Pichia</taxon>
    </lineage>
</organism>
<keyword evidence="5" id="KW-1185">Reference proteome</keyword>
<dbReference type="Proteomes" id="UP000094455">
    <property type="component" value="Unassembled WGS sequence"/>
</dbReference>
<feature type="compositionally biased region" description="Basic and acidic residues" evidence="2">
    <location>
        <begin position="1053"/>
        <end position="1064"/>
    </location>
</feature>
<name>A0A1E3NEN3_9ASCO</name>
<evidence type="ECO:0000256" key="2">
    <source>
        <dbReference type="SAM" id="MobiDB-lite"/>
    </source>
</evidence>
<dbReference type="InterPro" id="IPR003961">
    <property type="entry name" value="FN3_dom"/>
</dbReference>
<proteinExistence type="predicted"/>
<dbReference type="RefSeq" id="XP_019015718.1">
    <property type="nucleotide sequence ID" value="XM_019164737.1"/>
</dbReference>
<sequence>MVFHWNDVSSACNSHATPDASGYGSSDMKQDRKDSKDFKDSKDSKESKETPDSSFNFGSSAISHYILYINGIETVAINGQQHKCTLDGLQPGTNYQIDLVAFNMAGFRSRSSPIYVKTSAKPIKDSNMQSLENPDNVIKCLLHEQERASLIRNDPFKASITNGRSRSGTIEGAHQNSNHNSNGSHHHNENTNSPKTKHPHLIDDINELKWILESGLEEVQSLMKSYKEAEQEFEEEEINLISARNEARERRKYEDNNRMNLRQEIKLLEEQRVKGTGRISADEKKIKERLKKIENYNSQIEKWRLEIEHMKKKREYLFKENPEVLKKLEQDIVTLNKEIFSSQTEVHEAEDELRDEIAQRKLLENQKVTVIQLFEEINKNINDVTGLLSAEGMESLNRLMELKPEWKEELLREVVEIDEKAESDWKALQQKEWINFNNMKNEIDEQNKLSLLKGAPNTSLGVNGVSAGISSNGLEGNGNATTATNTTNVNGYLYNSMPSSSNNTVNSYNNLAFNSNSMRSMIRPGVSSSGSFHGTEGLPEKPSLPNDSGNNTFNSSNNANIWPLNLSLDSSGRNMINPTTDSLDTTTVDMLLPQNLIDGEDFDQLFETQSKHQPNNEDPIMSPSLSVRGLNKLPASSALGNSTNSVSPNISQLNNFDVYQGGSLNGLVLNSTPQANKVTSLSAIASGNNQNSMMGNSAPLNMIGSPQSLNAYLANSDNGLSSNLLDLGQAATTSPFSSNAAMNLGLNGNTANGSDMDPSNVAFNLGSNIGESNNHYSKIFGSLNGPSNATLNDNGNANLDFSLSRARSTSFGSSIWSNGNSGNASNNGTGTWGSKNKAKGFSFLGAPITMSSTSAGGSQSGLGYSKNHTIMSSLKNDETNEKERLQVKDDLSSLHNDSNSDDNDEYHNGEQSYQPTSPSFLKSMMEKFGSSPTKTISNKTMENALEDLDDIVEDKLSKRTNSVSSNSNTTSSGTHQKSSSLGSSRFFKLSRKNSLISASQHSVGTNGSGINSNGLGVSSALLVEEEPTSNANGALNSGNSGGGFMGRKLSFAFKRDKDREKEKE</sequence>
<protein>
    <recommendedName>
        <fullName evidence="3">Fibronectin type-III domain-containing protein</fullName>
    </recommendedName>
</protein>
<dbReference type="Gene3D" id="2.60.40.10">
    <property type="entry name" value="Immunoglobulins"/>
    <property type="match status" value="1"/>
</dbReference>
<feature type="domain" description="Fibronectin type-III" evidence="3">
    <location>
        <begin position="28"/>
        <end position="121"/>
    </location>
</feature>
<feature type="region of interest" description="Disordered" evidence="2">
    <location>
        <begin position="524"/>
        <end position="556"/>
    </location>
</feature>
<feature type="compositionally biased region" description="Polar residues" evidence="2">
    <location>
        <begin position="909"/>
        <end position="918"/>
    </location>
</feature>
<evidence type="ECO:0000259" key="3">
    <source>
        <dbReference type="PROSITE" id="PS50853"/>
    </source>
</evidence>
<feature type="compositionally biased region" description="Low complexity" evidence="2">
    <location>
        <begin position="546"/>
        <end position="556"/>
    </location>
</feature>
<evidence type="ECO:0000313" key="5">
    <source>
        <dbReference type="Proteomes" id="UP000094455"/>
    </source>
</evidence>
<dbReference type="InterPro" id="IPR013783">
    <property type="entry name" value="Ig-like_fold"/>
</dbReference>
<evidence type="ECO:0000313" key="4">
    <source>
        <dbReference type="EMBL" id="ODQ44605.1"/>
    </source>
</evidence>
<dbReference type="PROSITE" id="PS50853">
    <property type="entry name" value="FN3"/>
    <property type="match status" value="1"/>
</dbReference>
<feature type="region of interest" description="Disordered" evidence="2">
    <location>
        <begin position="157"/>
        <end position="197"/>
    </location>
</feature>